<sequence>MREANATSANMISTKFVFSLLVIKLMIVVLCAAPSATAREERTHSTTNDKNENNDNINIMSVRIVATSESNHRENSSSFRVYGVHIGSCRKSSPSQGRRGVSSTTVEYVDGDFHPLELHDPSLTHSESTSSSNTISRDSAISVAVHSAAQPQCEIAPPQFSDGTLQQKSRLFSFLSGGQSSDAPGNCARLLETAGCQTSFQHRRIGVPLAFINIGRRNRRAMNSGDSAPTRHVCEVTIVTDEAADLVSTDLANSNFEGAEVPSATSHSLTFHFGVRGRTEVNATRRNGTNYRALFTFDVLRHRSFAAQCSDSGQTSTLAPPTQPTSAPSIPPPTLAQCTNAANCNNHATSWSGVVGSCSCTCDPAWTDATCGTSNVCTNCGLYIVEAYFSLADRLFSGHTSSQKDFTMLPWRCQFAKSGRPAFTVAA</sequence>
<reference evidence="4" key="1">
    <citation type="submission" date="2015-09" db="EMBL/GenBank/DDBJ databases">
        <authorList>
            <consortium name="Pathogen Informatics"/>
        </authorList>
    </citation>
    <scope>NUCLEOTIDE SEQUENCE [LARGE SCALE GENOMIC DNA]</scope>
    <source>
        <strain evidence="4">Lake Konstanz</strain>
    </source>
</reference>
<dbReference type="AlphaFoldDB" id="A0A0S4ILZ4"/>
<evidence type="ECO:0000256" key="1">
    <source>
        <dbReference type="SAM" id="MobiDB-lite"/>
    </source>
</evidence>
<dbReference type="EMBL" id="CYKH01000112">
    <property type="protein sequence ID" value="CUE71767.1"/>
    <property type="molecule type" value="Genomic_DNA"/>
</dbReference>
<evidence type="ECO:0000313" key="3">
    <source>
        <dbReference type="EMBL" id="CUE71767.1"/>
    </source>
</evidence>
<organism evidence="3 4">
    <name type="scientific">Bodo saltans</name>
    <name type="common">Flagellated protozoan</name>
    <dbReference type="NCBI Taxonomy" id="75058"/>
    <lineage>
        <taxon>Eukaryota</taxon>
        <taxon>Discoba</taxon>
        <taxon>Euglenozoa</taxon>
        <taxon>Kinetoplastea</taxon>
        <taxon>Metakinetoplastina</taxon>
        <taxon>Eubodonida</taxon>
        <taxon>Bodonidae</taxon>
        <taxon>Bodo</taxon>
    </lineage>
</organism>
<accession>A0A0S4ILZ4</accession>
<feature type="chain" id="PRO_5006621409" evidence="2">
    <location>
        <begin position="39"/>
        <end position="427"/>
    </location>
</feature>
<keyword evidence="2" id="KW-0732">Signal</keyword>
<feature type="signal peptide" evidence="2">
    <location>
        <begin position="1"/>
        <end position="38"/>
    </location>
</feature>
<gene>
    <name evidence="3" type="ORF">BSAL_53635</name>
</gene>
<protein>
    <submittedName>
        <fullName evidence="3">Membrane-associated protein, putative</fullName>
    </submittedName>
</protein>
<dbReference type="Proteomes" id="UP000051952">
    <property type="component" value="Unassembled WGS sequence"/>
</dbReference>
<feature type="compositionally biased region" description="Low complexity" evidence="1">
    <location>
        <begin position="123"/>
        <end position="137"/>
    </location>
</feature>
<evidence type="ECO:0000313" key="4">
    <source>
        <dbReference type="Proteomes" id="UP000051952"/>
    </source>
</evidence>
<proteinExistence type="predicted"/>
<keyword evidence="4" id="KW-1185">Reference proteome</keyword>
<evidence type="ECO:0000256" key="2">
    <source>
        <dbReference type="SAM" id="SignalP"/>
    </source>
</evidence>
<feature type="compositionally biased region" description="Polar residues" evidence="1">
    <location>
        <begin position="311"/>
        <end position="328"/>
    </location>
</feature>
<dbReference type="VEuPathDB" id="TriTrypDB:BSAL_53635"/>
<feature type="region of interest" description="Disordered" evidence="1">
    <location>
        <begin position="311"/>
        <end position="331"/>
    </location>
</feature>
<name>A0A0S4ILZ4_BODSA</name>
<feature type="region of interest" description="Disordered" evidence="1">
    <location>
        <begin position="118"/>
        <end position="137"/>
    </location>
</feature>